<sequence>MIGYFCLCTLKPLGSLRGYLGPGGLANFGGNANCTGGAASYIDRQVFGVNHIFQSPTCKVSGGFVLICNALLISRII</sequence>
<accession>A0AAE0VLU7</accession>
<evidence type="ECO:0000313" key="2">
    <source>
        <dbReference type="Proteomes" id="UP001195483"/>
    </source>
</evidence>
<name>A0AAE0VLU7_9BIVA</name>
<reference evidence="1" key="1">
    <citation type="journal article" date="2021" name="Genome Biol. Evol.">
        <title>A High-Quality Reference Genome for a Parasitic Bivalve with Doubly Uniparental Inheritance (Bivalvia: Unionida).</title>
        <authorList>
            <person name="Smith C.H."/>
        </authorList>
    </citation>
    <scope>NUCLEOTIDE SEQUENCE</scope>
    <source>
        <strain evidence="1">CHS0354</strain>
    </source>
</reference>
<reference evidence="1" key="2">
    <citation type="journal article" date="2021" name="Genome Biol. Evol.">
        <title>Developing a high-quality reference genome for a parasitic bivalve with doubly uniparental inheritance (Bivalvia: Unionida).</title>
        <authorList>
            <person name="Smith C.H."/>
        </authorList>
    </citation>
    <scope>NUCLEOTIDE SEQUENCE</scope>
    <source>
        <strain evidence="1">CHS0354</strain>
        <tissue evidence="1">Mantle</tissue>
    </source>
</reference>
<dbReference type="AlphaFoldDB" id="A0AAE0VLU7"/>
<gene>
    <name evidence="1" type="ORF">CHS0354_005660</name>
</gene>
<proteinExistence type="predicted"/>
<comment type="caution">
    <text evidence="1">The sequence shown here is derived from an EMBL/GenBank/DDBJ whole genome shotgun (WGS) entry which is preliminary data.</text>
</comment>
<dbReference type="Proteomes" id="UP001195483">
    <property type="component" value="Unassembled WGS sequence"/>
</dbReference>
<evidence type="ECO:0000313" key="1">
    <source>
        <dbReference type="EMBL" id="KAK3583018.1"/>
    </source>
</evidence>
<protein>
    <submittedName>
        <fullName evidence="1">Uncharacterized protein</fullName>
    </submittedName>
</protein>
<reference evidence="1" key="3">
    <citation type="submission" date="2023-05" db="EMBL/GenBank/DDBJ databases">
        <authorList>
            <person name="Smith C.H."/>
        </authorList>
    </citation>
    <scope>NUCLEOTIDE SEQUENCE</scope>
    <source>
        <strain evidence="1">CHS0354</strain>
        <tissue evidence="1">Mantle</tissue>
    </source>
</reference>
<dbReference type="EMBL" id="JAEAOA010000398">
    <property type="protein sequence ID" value="KAK3583018.1"/>
    <property type="molecule type" value="Genomic_DNA"/>
</dbReference>
<keyword evidence="2" id="KW-1185">Reference proteome</keyword>
<organism evidence="1 2">
    <name type="scientific">Potamilus streckersoni</name>
    <dbReference type="NCBI Taxonomy" id="2493646"/>
    <lineage>
        <taxon>Eukaryota</taxon>
        <taxon>Metazoa</taxon>
        <taxon>Spiralia</taxon>
        <taxon>Lophotrochozoa</taxon>
        <taxon>Mollusca</taxon>
        <taxon>Bivalvia</taxon>
        <taxon>Autobranchia</taxon>
        <taxon>Heteroconchia</taxon>
        <taxon>Palaeoheterodonta</taxon>
        <taxon>Unionida</taxon>
        <taxon>Unionoidea</taxon>
        <taxon>Unionidae</taxon>
        <taxon>Ambleminae</taxon>
        <taxon>Lampsilini</taxon>
        <taxon>Potamilus</taxon>
    </lineage>
</organism>